<evidence type="ECO:0000313" key="2">
    <source>
        <dbReference type="EMBL" id="GAK68491.1"/>
    </source>
</evidence>
<dbReference type="AlphaFoldDB" id="A0A081CP95"/>
<accession>A0A081CP95</accession>
<dbReference type="EMBL" id="DF830178">
    <property type="protein sequence ID" value="GAK68491.1"/>
    <property type="molecule type" value="Genomic_DNA"/>
</dbReference>
<organism evidence="2">
    <name type="scientific">Pseudozyma antarctica</name>
    <name type="common">Yeast</name>
    <name type="synonym">Candida antarctica</name>
    <dbReference type="NCBI Taxonomy" id="84753"/>
    <lineage>
        <taxon>Eukaryota</taxon>
        <taxon>Fungi</taxon>
        <taxon>Dikarya</taxon>
        <taxon>Basidiomycota</taxon>
        <taxon>Ustilaginomycotina</taxon>
        <taxon>Ustilaginomycetes</taxon>
        <taxon>Ustilaginales</taxon>
        <taxon>Ustilaginaceae</taxon>
        <taxon>Moesziomyces</taxon>
    </lineage>
</organism>
<protein>
    <submittedName>
        <fullName evidence="2">Uncharacterized protein</fullName>
    </submittedName>
</protein>
<dbReference type="RefSeq" id="XP_014653311.1">
    <property type="nucleotide sequence ID" value="XM_014797825.1"/>
</dbReference>
<evidence type="ECO:0000313" key="3">
    <source>
        <dbReference type="Proteomes" id="UP000053758"/>
    </source>
</evidence>
<gene>
    <name evidence="2" type="ORF">PAN0_111d6751</name>
</gene>
<evidence type="ECO:0000256" key="1">
    <source>
        <dbReference type="SAM" id="MobiDB-lite"/>
    </source>
</evidence>
<dbReference type="HOGENOM" id="CLU_2739772_0_0_1"/>
<name>A0A081CP95_PSEA2</name>
<sequence>MWACKRQFPGRNPPTRPRPSSLEPRAWSPGIDRRACSTPPGGHRFFSTQLAVIQAGMALARKQLGIDASLR</sequence>
<feature type="region of interest" description="Disordered" evidence="1">
    <location>
        <begin position="1"/>
        <end position="32"/>
    </location>
</feature>
<dbReference type="Proteomes" id="UP000053758">
    <property type="component" value="Unassembled WGS sequence"/>
</dbReference>
<proteinExistence type="predicted"/>
<keyword evidence="3" id="KW-1185">Reference proteome</keyword>
<reference evidence="2" key="1">
    <citation type="submission" date="2014-07" db="EMBL/GenBank/DDBJ databases">
        <title>Draft genome sequence of the yeast Pseudozyma antarctica JCM 10317 known as a producer of lipase B which used in a wide range of industrial applications.</title>
        <authorList>
            <person name="Morita T."/>
            <person name="Saika A."/>
            <person name="Koike H."/>
        </authorList>
    </citation>
    <scope>NUCLEOTIDE SEQUENCE</scope>
    <source>
        <strain evidence="2">JCM 10317</strain>
    </source>
</reference>
<dbReference type="GeneID" id="26307537"/>